<proteinExistence type="predicted"/>
<name>A0A914X2B5_9BILA</name>
<evidence type="ECO:0000313" key="3">
    <source>
        <dbReference type="WBParaSite" id="PSAMB.scaffold5730size11007.g27236.t1"/>
    </source>
</evidence>
<keyword evidence="2" id="KW-1185">Reference proteome</keyword>
<evidence type="ECO:0000256" key="1">
    <source>
        <dbReference type="SAM" id="MobiDB-lite"/>
    </source>
</evidence>
<reference evidence="3" key="1">
    <citation type="submission" date="2022-11" db="UniProtKB">
        <authorList>
            <consortium name="WormBaseParasite"/>
        </authorList>
    </citation>
    <scope>IDENTIFICATION</scope>
</reference>
<evidence type="ECO:0000313" key="2">
    <source>
        <dbReference type="Proteomes" id="UP000887566"/>
    </source>
</evidence>
<dbReference type="WBParaSite" id="PSAMB.scaffold5730size11007.g27236.t1">
    <property type="protein sequence ID" value="PSAMB.scaffold5730size11007.g27236.t1"/>
    <property type="gene ID" value="PSAMB.scaffold5730size11007.g27236"/>
</dbReference>
<feature type="compositionally biased region" description="Basic residues" evidence="1">
    <location>
        <begin position="70"/>
        <end position="84"/>
    </location>
</feature>
<feature type="region of interest" description="Disordered" evidence="1">
    <location>
        <begin position="45"/>
        <end position="96"/>
    </location>
</feature>
<accession>A0A914X2B5</accession>
<dbReference type="AlphaFoldDB" id="A0A914X2B5"/>
<feature type="compositionally biased region" description="Basic and acidic residues" evidence="1">
    <location>
        <begin position="59"/>
        <end position="69"/>
    </location>
</feature>
<protein>
    <submittedName>
        <fullName evidence="3">Uncharacterized protein</fullName>
    </submittedName>
</protein>
<dbReference type="Proteomes" id="UP000887566">
    <property type="component" value="Unplaced"/>
</dbReference>
<sequence>MTRRQRSTIVGVGFESVYKDATNRCSAVESAAIGRRRTVDWSIRKQAGKGKRAASADCRAGHGGEDARRRIVRPPHCRRRRRRSNSGGKSVPNKTNALIALAVRKWAHNMLLH</sequence>
<feature type="compositionally biased region" description="Polar residues" evidence="1">
    <location>
        <begin position="85"/>
        <end position="96"/>
    </location>
</feature>
<organism evidence="2 3">
    <name type="scientific">Plectus sambesii</name>
    <dbReference type="NCBI Taxonomy" id="2011161"/>
    <lineage>
        <taxon>Eukaryota</taxon>
        <taxon>Metazoa</taxon>
        <taxon>Ecdysozoa</taxon>
        <taxon>Nematoda</taxon>
        <taxon>Chromadorea</taxon>
        <taxon>Plectida</taxon>
        <taxon>Plectina</taxon>
        <taxon>Plectoidea</taxon>
        <taxon>Plectidae</taxon>
        <taxon>Plectus</taxon>
    </lineage>
</organism>